<feature type="compositionally biased region" description="Basic and acidic residues" evidence="1">
    <location>
        <begin position="95"/>
        <end position="110"/>
    </location>
</feature>
<proteinExistence type="predicted"/>
<feature type="compositionally biased region" description="Low complexity" evidence="1">
    <location>
        <begin position="18"/>
        <end position="34"/>
    </location>
</feature>
<dbReference type="InParanoid" id="A0A6P8Z6B3"/>
<reference evidence="3" key="1">
    <citation type="submission" date="2025-08" db="UniProtKB">
        <authorList>
            <consortium name="RefSeq"/>
        </authorList>
    </citation>
    <scope>IDENTIFICATION</scope>
    <source>
        <tissue evidence="3">Total insect</tissue>
    </source>
</reference>
<gene>
    <name evidence="3" type="primary">LOC117647868</name>
</gene>
<accession>A0A6P8Z6B3</accession>
<organism evidence="3">
    <name type="scientific">Thrips palmi</name>
    <name type="common">Melon thrips</name>
    <dbReference type="NCBI Taxonomy" id="161013"/>
    <lineage>
        <taxon>Eukaryota</taxon>
        <taxon>Metazoa</taxon>
        <taxon>Ecdysozoa</taxon>
        <taxon>Arthropoda</taxon>
        <taxon>Hexapoda</taxon>
        <taxon>Insecta</taxon>
        <taxon>Pterygota</taxon>
        <taxon>Neoptera</taxon>
        <taxon>Paraneoptera</taxon>
        <taxon>Thysanoptera</taxon>
        <taxon>Terebrantia</taxon>
        <taxon>Thripoidea</taxon>
        <taxon>Thripidae</taxon>
        <taxon>Thrips</taxon>
    </lineage>
</organism>
<dbReference type="KEGG" id="tpal:117647868"/>
<feature type="region of interest" description="Disordered" evidence="1">
    <location>
        <begin position="12"/>
        <end position="34"/>
    </location>
</feature>
<evidence type="ECO:0000313" key="2">
    <source>
        <dbReference type="Proteomes" id="UP000515158"/>
    </source>
</evidence>
<dbReference type="RefSeq" id="XP_034245730.1">
    <property type="nucleotide sequence ID" value="XM_034389839.1"/>
</dbReference>
<feature type="region of interest" description="Disordered" evidence="1">
    <location>
        <begin position="59"/>
        <end position="149"/>
    </location>
</feature>
<evidence type="ECO:0000313" key="3">
    <source>
        <dbReference type="RefSeq" id="XP_034245730.1"/>
    </source>
</evidence>
<dbReference type="GeneID" id="117647868"/>
<dbReference type="Proteomes" id="UP000515158">
    <property type="component" value="Unplaced"/>
</dbReference>
<keyword evidence="2" id="KW-1185">Reference proteome</keyword>
<evidence type="ECO:0000256" key="1">
    <source>
        <dbReference type="SAM" id="MobiDB-lite"/>
    </source>
</evidence>
<dbReference type="AlphaFoldDB" id="A0A6P8Z6B3"/>
<name>A0A6P8Z6B3_THRPL</name>
<protein>
    <submittedName>
        <fullName evidence="3">Uncharacterized protein LOC117647868</fullName>
    </submittedName>
</protein>
<sequence>MSLVLVVKSSTAPVVPRSGLASVSESVGGSVSSRSVSSVGSMVVSCVASASPQALDLTVRPVQAGSPRRSPRIAAKAASPRGSPRGGKRPSGEPLDLRVTRKKLYEDPCVRRPTRPAPLGRAPSRRPGPFYGQGKRRPGSWGLLRTPSP</sequence>